<organism evidence="1">
    <name type="scientific">candidate division CPR1 bacterium ADurb.Bin160</name>
    <dbReference type="NCBI Taxonomy" id="1852826"/>
    <lineage>
        <taxon>Bacteria</taxon>
        <taxon>candidate division CPR1</taxon>
    </lineage>
</organism>
<proteinExistence type="predicted"/>
<gene>
    <name evidence="1" type="ORF">BWY04_01527</name>
</gene>
<accession>A0A1V5ZHU2</accession>
<dbReference type="Proteomes" id="UP000485621">
    <property type="component" value="Unassembled WGS sequence"/>
</dbReference>
<comment type="caution">
    <text evidence="1">The sequence shown here is derived from an EMBL/GenBank/DDBJ whole genome shotgun (WGS) entry which is preliminary data.</text>
</comment>
<dbReference type="AlphaFoldDB" id="A0A1V5ZHU2"/>
<evidence type="ECO:0000313" key="1">
    <source>
        <dbReference type="EMBL" id="OQB39753.1"/>
    </source>
</evidence>
<sequence>MDIGENNIPNIETKPGQFDINREPNLPLWNIQILRVRASNGEDAHNIVQQLVQQLQESGHSMAAVGEIRPATDQINPKGK</sequence>
<dbReference type="EMBL" id="MWDB01000077">
    <property type="protein sequence ID" value="OQB39753.1"/>
    <property type="molecule type" value="Genomic_DNA"/>
</dbReference>
<name>A0A1V5ZHU2_9BACT</name>
<protein>
    <submittedName>
        <fullName evidence="1">Uncharacterized protein</fullName>
    </submittedName>
</protein>
<reference evidence="1" key="1">
    <citation type="submission" date="2017-02" db="EMBL/GenBank/DDBJ databases">
        <title>Delving into the versatile metabolic prowess of the omnipresent phylum Bacteroidetes.</title>
        <authorList>
            <person name="Nobu M.K."/>
            <person name="Mei R."/>
            <person name="Narihiro T."/>
            <person name="Kuroda K."/>
            <person name="Liu W.-T."/>
        </authorList>
    </citation>
    <scope>NUCLEOTIDE SEQUENCE</scope>
    <source>
        <strain evidence="1">ADurb.Bin160</strain>
    </source>
</reference>